<keyword evidence="7" id="KW-1185">Reference proteome</keyword>
<evidence type="ECO:0000256" key="1">
    <source>
        <dbReference type="ARBA" id="ARBA00022734"/>
    </source>
</evidence>
<evidence type="ECO:0000256" key="2">
    <source>
        <dbReference type="ARBA" id="ARBA00023157"/>
    </source>
</evidence>
<feature type="coiled-coil region" evidence="4">
    <location>
        <begin position="171"/>
        <end position="198"/>
    </location>
</feature>
<feature type="transmembrane region" description="Helical" evidence="5">
    <location>
        <begin position="63"/>
        <end position="86"/>
    </location>
</feature>
<keyword evidence="5" id="KW-0472">Membrane</keyword>
<keyword evidence="4" id="KW-0175">Coiled coil</keyword>
<feature type="coiled-coil region" evidence="4">
    <location>
        <begin position="93"/>
        <end position="127"/>
    </location>
</feature>
<dbReference type="InterPro" id="IPR052309">
    <property type="entry name" value="C-type_Lectin_Domain_Fam1"/>
</dbReference>
<dbReference type="PANTHER" id="PTHR46490">
    <property type="entry name" value="C-TYPE LECTIN DOMAIN FAMILY 12 MEMBER A-RELATED"/>
    <property type="match status" value="1"/>
</dbReference>
<reference evidence="6 7" key="1">
    <citation type="submission" date="2019-07" db="EMBL/GenBank/DDBJ databases">
        <title>Chromosome genome assembly for large yellow croaker.</title>
        <authorList>
            <person name="Xiao S."/>
        </authorList>
    </citation>
    <scope>NUCLEOTIDE SEQUENCE [LARGE SCALE GENOMIC DNA]</scope>
    <source>
        <strain evidence="6">JMULYC20181020</strain>
        <tissue evidence="6">Muscle</tissue>
    </source>
</reference>
<keyword evidence="3" id="KW-0325">Glycoprotein</keyword>
<accession>A0A6G0JAX6</accession>
<dbReference type="PANTHER" id="PTHR46490:SF6">
    <property type="entry name" value="ASIALOGLYCOPROTEIN RECEPTOR 1-LIKE-RELATED"/>
    <property type="match status" value="1"/>
</dbReference>
<dbReference type="Gene3D" id="1.20.5.400">
    <property type="match status" value="2"/>
</dbReference>
<dbReference type="EMBL" id="REGW02000001">
    <property type="protein sequence ID" value="KAE8300691.1"/>
    <property type="molecule type" value="Genomic_DNA"/>
</dbReference>
<keyword evidence="5" id="KW-0812">Transmembrane</keyword>
<keyword evidence="1" id="KW-0430">Lectin</keyword>
<evidence type="ECO:0000313" key="7">
    <source>
        <dbReference type="Proteomes" id="UP000424527"/>
    </source>
</evidence>
<gene>
    <name evidence="6" type="ORF">D5F01_LYC00838</name>
</gene>
<evidence type="ECO:0000256" key="5">
    <source>
        <dbReference type="SAM" id="Phobius"/>
    </source>
</evidence>
<protein>
    <submittedName>
        <fullName evidence="6">Uncharacterized protein</fullName>
    </submittedName>
</protein>
<keyword evidence="5" id="KW-1133">Transmembrane helix</keyword>
<proteinExistence type="predicted"/>
<feature type="transmembrane region" description="Helical" evidence="5">
    <location>
        <begin position="141"/>
        <end position="164"/>
    </location>
</feature>
<evidence type="ECO:0000256" key="4">
    <source>
        <dbReference type="SAM" id="Coils"/>
    </source>
</evidence>
<keyword evidence="2" id="KW-1015">Disulfide bond</keyword>
<dbReference type="Proteomes" id="UP000424527">
    <property type="component" value="Unassembled WGS sequence"/>
</dbReference>
<comment type="caution">
    <text evidence="6">The sequence shown here is derived from an EMBL/GenBank/DDBJ whole genome shotgun (WGS) entry which is preliminary data.</text>
</comment>
<evidence type="ECO:0000313" key="6">
    <source>
        <dbReference type="EMBL" id="KAE8300691.1"/>
    </source>
</evidence>
<dbReference type="GO" id="GO:0030246">
    <property type="term" value="F:carbohydrate binding"/>
    <property type="evidence" value="ECO:0007669"/>
    <property type="project" value="UniProtKB-KW"/>
</dbReference>
<evidence type="ECO:0000256" key="3">
    <source>
        <dbReference type="ARBA" id="ARBA00023180"/>
    </source>
</evidence>
<name>A0A6G0JAX6_LARCR</name>
<dbReference type="AlphaFoldDB" id="A0A6G0JAX6"/>
<organism evidence="6 7">
    <name type="scientific">Larimichthys crocea</name>
    <name type="common">Large yellow croaker</name>
    <name type="synonym">Pseudosciaena crocea</name>
    <dbReference type="NCBI Taxonomy" id="215358"/>
    <lineage>
        <taxon>Eukaryota</taxon>
        <taxon>Metazoa</taxon>
        <taxon>Chordata</taxon>
        <taxon>Craniata</taxon>
        <taxon>Vertebrata</taxon>
        <taxon>Euteleostomi</taxon>
        <taxon>Actinopterygii</taxon>
        <taxon>Neopterygii</taxon>
        <taxon>Teleostei</taxon>
        <taxon>Neoteleostei</taxon>
        <taxon>Acanthomorphata</taxon>
        <taxon>Eupercaria</taxon>
        <taxon>Sciaenidae</taxon>
        <taxon>Larimichthys</taxon>
    </lineage>
</organism>
<sequence length="213" mass="24161">MDQCLEIYANVEEASCDHNSCTREIKDSENIYGNLDEIQTLEPKRTGPALSGAGDLKKSSCRAAAVCLGLLCLLLLIGLISLVFLYTKSNSERDQLQTSYNNLTHEQDQLQKRFDDMAKERNDLQRKFQGIIDVKKSSCRAAAVCLGLLCLLLLIGLITLVFLYTKGNSERNQLQTSYINLNKEQDQLQKRFDDMAKERNYLQRKLQDLLATT</sequence>